<evidence type="ECO:0000313" key="1">
    <source>
        <dbReference type="EMBL" id="KAG8069363.1"/>
    </source>
</evidence>
<accession>A0A8J5W185</accession>
<dbReference type="OrthoDB" id="5421607at2759"/>
<dbReference type="EMBL" id="JAAALK010000284">
    <property type="protein sequence ID" value="KAG8069363.1"/>
    <property type="molecule type" value="Genomic_DNA"/>
</dbReference>
<name>A0A8J5W185_ZIZPA</name>
<reference evidence="1" key="1">
    <citation type="journal article" date="2021" name="bioRxiv">
        <title>Whole Genome Assembly and Annotation of Northern Wild Rice, Zizania palustris L., Supports a Whole Genome Duplication in the Zizania Genus.</title>
        <authorList>
            <person name="Haas M."/>
            <person name="Kono T."/>
            <person name="Macchietto M."/>
            <person name="Millas R."/>
            <person name="McGilp L."/>
            <person name="Shao M."/>
            <person name="Duquette J."/>
            <person name="Hirsch C.N."/>
            <person name="Kimball J."/>
        </authorList>
    </citation>
    <scope>NUCLEOTIDE SEQUENCE</scope>
    <source>
        <tissue evidence="1">Fresh leaf tissue</tissue>
    </source>
</reference>
<organism evidence="1 2">
    <name type="scientific">Zizania palustris</name>
    <name type="common">Northern wild rice</name>
    <dbReference type="NCBI Taxonomy" id="103762"/>
    <lineage>
        <taxon>Eukaryota</taxon>
        <taxon>Viridiplantae</taxon>
        <taxon>Streptophyta</taxon>
        <taxon>Embryophyta</taxon>
        <taxon>Tracheophyta</taxon>
        <taxon>Spermatophyta</taxon>
        <taxon>Magnoliopsida</taxon>
        <taxon>Liliopsida</taxon>
        <taxon>Poales</taxon>
        <taxon>Poaceae</taxon>
        <taxon>BOP clade</taxon>
        <taxon>Oryzoideae</taxon>
        <taxon>Oryzeae</taxon>
        <taxon>Zizaniinae</taxon>
        <taxon>Zizania</taxon>
    </lineage>
</organism>
<evidence type="ECO:0000313" key="2">
    <source>
        <dbReference type="Proteomes" id="UP000729402"/>
    </source>
</evidence>
<keyword evidence="2" id="KW-1185">Reference proteome</keyword>
<dbReference type="Proteomes" id="UP000729402">
    <property type="component" value="Unassembled WGS sequence"/>
</dbReference>
<proteinExistence type="predicted"/>
<gene>
    <name evidence="1" type="ORF">GUJ93_ZPchr0005g14792</name>
</gene>
<dbReference type="AlphaFoldDB" id="A0A8J5W185"/>
<comment type="caution">
    <text evidence="1">The sequence shown here is derived from an EMBL/GenBank/DDBJ whole genome shotgun (WGS) entry which is preliminary data.</text>
</comment>
<protein>
    <submittedName>
        <fullName evidence="1">Uncharacterized protein</fullName>
    </submittedName>
</protein>
<reference evidence="1" key="2">
    <citation type="submission" date="2021-02" db="EMBL/GenBank/DDBJ databases">
        <authorList>
            <person name="Kimball J.A."/>
            <person name="Haas M.W."/>
            <person name="Macchietto M."/>
            <person name="Kono T."/>
            <person name="Duquette J."/>
            <person name="Shao M."/>
        </authorList>
    </citation>
    <scope>NUCLEOTIDE SEQUENCE</scope>
    <source>
        <tissue evidence="1">Fresh leaf tissue</tissue>
    </source>
</reference>
<sequence length="109" mass="11868">MVLAVALEDEDAVRCKVVAHIKSSKALAFLILLAATVVSPMAIDKKEVGQHHDALIEFYVLGDREPGSHMDCVRISGNASVRRCSLSEFEQFGRSSSLVGWSEVDGVEH</sequence>